<keyword evidence="1" id="KW-0472">Membrane</keyword>
<proteinExistence type="predicted"/>
<feature type="transmembrane region" description="Helical" evidence="1">
    <location>
        <begin position="190"/>
        <end position="207"/>
    </location>
</feature>
<dbReference type="InterPro" id="IPR010380">
    <property type="entry name" value="DUF975"/>
</dbReference>
<dbReference type="RefSeq" id="WP_213408935.1">
    <property type="nucleotide sequence ID" value="NZ_CP074441.1"/>
</dbReference>
<evidence type="ECO:0000313" key="3">
    <source>
        <dbReference type="Proteomes" id="UP001526225"/>
    </source>
</evidence>
<gene>
    <name evidence="2" type="ORF">OIT44_04950</name>
</gene>
<keyword evidence="1" id="KW-0812">Transmembrane</keyword>
<protein>
    <submittedName>
        <fullName evidence="2">DUF975 family protein</fullName>
    </submittedName>
</protein>
<feature type="transmembrane region" description="Helical" evidence="1">
    <location>
        <begin position="68"/>
        <end position="95"/>
    </location>
</feature>
<comment type="caution">
    <text evidence="2">The sequence shown here is derived from an EMBL/GenBank/DDBJ whole genome shotgun (WGS) entry which is preliminary data.</text>
</comment>
<feature type="transmembrane region" description="Helical" evidence="1">
    <location>
        <begin position="20"/>
        <end position="41"/>
    </location>
</feature>
<keyword evidence="1" id="KW-1133">Transmembrane helix</keyword>
<accession>A0ABT3E4S8</accession>
<keyword evidence="3" id="KW-1185">Reference proteome</keyword>
<name>A0ABT3E4S8_9LACO</name>
<sequence>MSTISQIKKRGKEFVRGRSFPIAFNLVFLALIVELVMSMMVNGSGRMNWIRGVAAGDIVASVGEIRSLLLALLGMQLVIDIVLGVFMIGAGWAFVQWRVTNTPPKNQYRASLRFWRKDVVMDSVVLIAVRLFFLTLWTMLLVVPGIIKQYSYSQATFLYAEDVAAGRQIKSAGAYLKASAQLMRGHKMELFALQLSFIGWFILDLLTMKMSSLYSRPYYTAATAEFFLALRVQKQVNDDKQ</sequence>
<feature type="transmembrane region" description="Helical" evidence="1">
    <location>
        <begin position="119"/>
        <end position="147"/>
    </location>
</feature>
<organism evidence="2 3">
    <name type="scientific">Weissella ceti</name>
    <dbReference type="NCBI Taxonomy" id="759620"/>
    <lineage>
        <taxon>Bacteria</taxon>
        <taxon>Bacillati</taxon>
        <taxon>Bacillota</taxon>
        <taxon>Bacilli</taxon>
        <taxon>Lactobacillales</taxon>
        <taxon>Lactobacillaceae</taxon>
        <taxon>Weissella</taxon>
    </lineage>
</organism>
<dbReference type="Pfam" id="PF06161">
    <property type="entry name" value="DUF975"/>
    <property type="match status" value="1"/>
</dbReference>
<evidence type="ECO:0000256" key="1">
    <source>
        <dbReference type="SAM" id="Phobius"/>
    </source>
</evidence>
<evidence type="ECO:0000313" key="2">
    <source>
        <dbReference type="EMBL" id="MCW0953420.1"/>
    </source>
</evidence>
<dbReference type="PANTHER" id="PTHR40076">
    <property type="entry name" value="MEMBRANE PROTEIN-RELATED"/>
    <property type="match status" value="1"/>
</dbReference>
<reference evidence="2 3" key="1">
    <citation type="submission" date="2022-10" db="EMBL/GenBank/DDBJ databases">
        <title>Weissella fermenti sp. nov., isolated from fermented cabbage.</title>
        <authorList>
            <person name="Lee J.K."/>
            <person name="Baek J.H."/>
            <person name="Choi D.G."/>
            <person name="Kim J.M."/>
            <person name="Jeon C.O."/>
        </authorList>
    </citation>
    <scope>NUCLEOTIDE SEQUENCE [LARGE SCALE GENOMIC DNA]</scope>
    <source>
        <strain evidence="2 3">KACC 18534</strain>
    </source>
</reference>
<dbReference type="EMBL" id="JAOZFE010000004">
    <property type="protein sequence ID" value="MCW0953420.1"/>
    <property type="molecule type" value="Genomic_DNA"/>
</dbReference>
<dbReference type="PANTHER" id="PTHR40076:SF1">
    <property type="entry name" value="MEMBRANE PROTEIN"/>
    <property type="match status" value="1"/>
</dbReference>
<dbReference type="Proteomes" id="UP001526225">
    <property type="component" value="Unassembled WGS sequence"/>
</dbReference>